<comment type="similarity">
    <text evidence="2">Belongs to the G-protein coupled receptor 4 family.</text>
</comment>
<dbReference type="InParanoid" id="K5X0N6"/>
<dbReference type="GO" id="GO:0005886">
    <property type="term" value="C:plasma membrane"/>
    <property type="evidence" value="ECO:0007669"/>
    <property type="project" value="TreeGrafter"/>
</dbReference>
<protein>
    <submittedName>
        <fullName evidence="12">STE3-type pheromone receptor</fullName>
    </submittedName>
</protein>
<feature type="transmembrane region" description="Helical" evidence="11">
    <location>
        <begin position="110"/>
        <end position="129"/>
    </location>
</feature>
<keyword evidence="5 11" id="KW-1133">Transmembrane helix</keyword>
<keyword evidence="6" id="KW-0297">G-protein coupled receptor</keyword>
<feature type="region of interest" description="Disordered" evidence="10">
    <location>
        <begin position="454"/>
        <end position="559"/>
    </location>
</feature>
<accession>K5X0N6</accession>
<dbReference type="PRINTS" id="PR00899">
    <property type="entry name" value="GPCRSTE3"/>
</dbReference>
<feature type="transmembrane region" description="Helical" evidence="11">
    <location>
        <begin position="207"/>
        <end position="228"/>
    </location>
</feature>
<dbReference type="RefSeq" id="XP_007332827.1">
    <property type="nucleotide sequence ID" value="XM_007332765.1"/>
</dbReference>
<evidence type="ECO:0000256" key="2">
    <source>
        <dbReference type="ARBA" id="ARBA00011085"/>
    </source>
</evidence>
<comment type="subcellular location">
    <subcellularLocation>
        <location evidence="1">Membrane</location>
        <topology evidence="1">Multi-pass membrane protein</topology>
    </subcellularLocation>
</comment>
<keyword evidence="3" id="KW-0589">Pheromone response</keyword>
<feature type="compositionally biased region" description="Pro residues" evidence="10">
    <location>
        <begin position="454"/>
        <end position="464"/>
    </location>
</feature>
<feature type="transmembrane region" description="Helical" evidence="11">
    <location>
        <begin position="67"/>
        <end position="89"/>
    </location>
</feature>
<evidence type="ECO:0000256" key="6">
    <source>
        <dbReference type="ARBA" id="ARBA00023040"/>
    </source>
</evidence>
<evidence type="ECO:0000256" key="9">
    <source>
        <dbReference type="ARBA" id="ARBA00023224"/>
    </source>
</evidence>
<dbReference type="GO" id="GO:0004932">
    <property type="term" value="F:mating-type factor pheromone receptor activity"/>
    <property type="evidence" value="ECO:0007669"/>
    <property type="project" value="InterPro"/>
</dbReference>
<evidence type="ECO:0000256" key="10">
    <source>
        <dbReference type="SAM" id="MobiDB-lite"/>
    </source>
</evidence>
<proteinExistence type="inferred from homology"/>
<dbReference type="HOGENOM" id="CLU_027592_1_0_1"/>
<dbReference type="AlphaFoldDB" id="K5X0N6"/>
<evidence type="ECO:0000256" key="11">
    <source>
        <dbReference type="SAM" id="Phobius"/>
    </source>
</evidence>
<feature type="compositionally biased region" description="Low complexity" evidence="10">
    <location>
        <begin position="351"/>
        <end position="366"/>
    </location>
</feature>
<evidence type="ECO:0000256" key="7">
    <source>
        <dbReference type="ARBA" id="ARBA00023136"/>
    </source>
</evidence>
<keyword evidence="7 11" id="KW-0472">Membrane</keyword>
<dbReference type="EMBL" id="JH971401">
    <property type="protein sequence ID" value="EKM76668.1"/>
    <property type="molecule type" value="Genomic_DNA"/>
</dbReference>
<feature type="compositionally biased region" description="Polar residues" evidence="10">
    <location>
        <begin position="529"/>
        <end position="543"/>
    </location>
</feature>
<gene>
    <name evidence="12" type="primary">ste3.3</name>
    <name evidence="12" type="ORF">AGABI1DRAFT_144363</name>
</gene>
<dbReference type="KEGG" id="abp:AGABI1DRAFT144363"/>
<feature type="transmembrane region" description="Helical" evidence="11">
    <location>
        <begin position="29"/>
        <end position="47"/>
    </location>
</feature>
<evidence type="ECO:0000256" key="3">
    <source>
        <dbReference type="ARBA" id="ARBA00022507"/>
    </source>
</evidence>
<dbReference type="eggNOG" id="ENOG502SPJ7">
    <property type="taxonomic scope" value="Eukaryota"/>
</dbReference>
<dbReference type="GeneID" id="18828606"/>
<evidence type="ECO:0000313" key="13">
    <source>
        <dbReference type="Proteomes" id="UP000008493"/>
    </source>
</evidence>
<evidence type="ECO:0000256" key="4">
    <source>
        <dbReference type="ARBA" id="ARBA00022692"/>
    </source>
</evidence>
<dbReference type="OMA" id="RVEVEWW"/>
<feature type="transmembrane region" description="Helical" evidence="11">
    <location>
        <begin position="158"/>
        <end position="177"/>
    </location>
</feature>
<keyword evidence="9" id="KW-0807">Transducer</keyword>
<name>K5X0N6_AGABU</name>
<reference evidence="13" key="1">
    <citation type="journal article" date="2012" name="Proc. Natl. Acad. Sci. U.S.A.">
        <title>Genome sequence of the button mushroom Agaricus bisporus reveals mechanisms governing adaptation to a humic-rich ecological niche.</title>
        <authorList>
            <person name="Morin E."/>
            <person name="Kohler A."/>
            <person name="Baker A.R."/>
            <person name="Foulongne-Oriol M."/>
            <person name="Lombard V."/>
            <person name="Nagy L.G."/>
            <person name="Ohm R.A."/>
            <person name="Patyshakuliyeva A."/>
            <person name="Brun A."/>
            <person name="Aerts A.L."/>
            <person name="Bailey A.M."/>
            <person name="Billette C."/>
            <person name="Coutinho P.M."/>
            <person name="Deakin G."/>
            <person name="Doddapaneni H."/>
            <person name="Floudas D."/>
            <person name="Grimwood J."/>
            <person name="Hilden K."/>
            <person name="Kuees U."/>
            <person name="LaButti K.M."/>
            <person name="Lapidus A."/>
            <person name="Lindquist E.A."/>
            <person name="Lucas S.M."/>
            <person name="Murat C."/>
            <person name="Riley R.W."/>
            <person name="Salamov A.A."/>
            <person name="Schmutz J."/>
            <person name="Subramanian V."/>
            <person name="Woesten H.A.B."/>
            <person name="Xu J."/>
            <person name="Eastwood D.C."/>
            <person name="Foster G.D."/>
            <person name="Sonnenberg A.S."/>
            <person name="Cullen D."/>
            <person name="de Vries R.P."/>
            <person name="Lundell T."/>
            <person name="Hibbett D.S."/>
            <person name="Henrissat B."/>
            <person name="Burton K.S."/>
            <person name="Kerrigan R.W."/>
            <person name="Challen M.P."/>
            <person name="Grigoriev I.V."/>
            <person name="Martin F."/>
        </authorList>
    </citation>
    <scope>NUCLEOTIDE SEQUENCE [LARGE SCALE GENOMIC DNA]</scope>
    <source>
        <strain evidence="13">JB137-S8 / ATCC MYA-4627 / FGSC 10392</strain>
    </source>
</reference>
<feature type="region of interest" description="Disordered" evidence="10">
    <location>
        <begin position="345"/>
        <end position="375"/>
    </location>
</feature>
<dbReference type="Pfam" id="PF02076">
    <property type="entry name" value="STE3"/>
    <property type="match status" value="1"/>
</dbReference>
<evidence type="ECO:0000256" key="8">
    <source>
        <dbReference type="ARBA" id="ARBA00023170"/>
    </source>
</evidence>
<sequence>MGSPQAAISFLCAIFLSLFIFARRVREDVARLALIAWLLGCNFVHGINASIWSSTVDIEGFGWCDVVTKFVLATTIAVPGACLCISQNLTAMSSSRETPNGSRVTRNQKLFAALFCYLIPILYMPLHIIGQDHRFDLAKGIGCMASVHPSTPAAMVVWMPQIVMCILSLLCSGMTIYNRPSVKTTDYSDHIESRYLTMDTGLRSRTLIISVLTTSATLVVLVFSMFSFPMSDSWLSWAHVHEHLSEVTIMLEPSASIETMWWGLRSITFCYIFVALAFGEETRDIIRYLSSLIKRFPRADLRTILTPSHRKSDNPFHFSPDQAMELKSGWDDDFKVKSSRLTLKGWRKNKSSSPKSTRTRSSSSATEDSFLSPSSQFGLPLGHSLGYNTPILPPPIHKSPTKKPENYVDHNIIHEARPSLCSHSSSKELLSHQHHMQTASKASDITAVLGATWPSPPMAAPSPSPTRDRYISGPFDVISPTRASSPALSQCSQSSSHISRPFGEYSARPVSQSPPGLRSKAVNRRPSLKNFQSNMKGRNQSGKGQEDASIRMTVVHETA</sequence>
<evidence type="ECO:0000256" key="1">
    <source>
        <dbReference type="ARBA" id="ARBA00004141"/>
    </source>
</evidence>
<dbReference type="STRING" id="597362.K5X0N6"/>
<evidence type="ECO:0000256" key="5">
    <source>
        <dbReference type="ARBA" id="ARBA00022989"/>
    </source>
</evidence>
<keyword evidence="4 11" id="KW-0812">Transmembrane</keyword>
<organism evidence="12 13">
    <name type="scientific">Agaricus bisporus var. burnettii (strain JB137-S8 / ATCC MYA-4627 / FGSC 10392)</name>
    <name type="common">White button mushroom</name>
    <dbReference type="NCBI Taxonomy" id="597362"/>
    <lineage>
        <taxon>Eukaryota</taxon>
        <taxon>Fungi</taxon>
        <taxon>Dikarya</taxon>
        <taxon>Basidiomycota</taxon>
        <taxon>Agaricomycotina</taxon>
        <taxon>Agaricomycetes</taxon>
        <taxon>Agaricomycetidae</taxon>
        <taxon>Agaricales</taxon>
        <taxon>Agaricineae</taxon>
        <taxon>Agaricaceae</taxon>
        <taxon>Agaricus</taxon>
    </lineage>
</organism>
<keyword evidence="13" id="KW-1185">Reference proteome</keyword>
<feature type="transmembrane region" description="Helical" evidence="11">
    <location>
        <begin position="6"/>
        <end position="22"/>
    </location>
</feature>
<feature type="compositionally biased region" description="Low complexity" evidence="10">
    <location>
        <begin position="484"/>
        <end position="499"/>
    </location>
</feature>
<feature type="transmembrane region" description="Helical" evidence="11">
    <location>
        <begin position="260"/>
        <end position="279"/>
    </location>
</feature>
<dbReference type="GO" id="GO:0000750">
    <property type="term" value="P:pheromone-dependent signal transduction involved in conjugation with cellular fusion"/>
    <property type="evidence" value="ECO:0007669"/>
    <property type="project" value="TreeGrafter"/>
</dbReference>
<dbReference type="InterPro" id="IPR001499">
    <property type="entry name" value="GPCR_STE3"/>
</dbReference>
<dbReference type="PANTHER" id="PTHR28097">
    <property type="entry name" value="PHEROMONE A FACTOR RECEPTOR"/>
    <property type="match status" value="1"/>
</dbReference>
<evidence type="ECO:0000313" key="12">
    <source>
        <dbReference type="EMBL" id="EKM76668.1"/>
    </source>
</evidence>
<dbReference type="OrthoDB" id="2874149at2759"/>
<dbReference type="PANTHER" id="PTHR28097:SF1">
    <property type="entry name" value="PHEROMONE A FACTOR RECEPTOR"/>
    <property type="match status" value="1"/>
</dbReference>
<dbReference type="Proteomes" id="UP000008493">
    <property type="component" value="Unassembled WGS sequence"/>
</dbReference>
<keyword evidence="8 12" id="KW-0675">Receptor</keyword>